<dbReference type="SUPFAM" id="SSF53901">
    <property type="entry name" value="Thiolase-like"/>
    <property type="match status" value="2"/>
</dbReference>
<feature type="domain" description="FAE" evidence="4">
    <location>
        <begin position="46"/>
        <end position="318"/>
    </location>
</feature>
<feature type="signal peptide" evidence="3">
    <location>
        <begin position="1"/>
        <end position="20"/>
    </location>
</feature>
<dbReference type="GO" id="GO:0016747">
    <property type="term" value="F:acyltransferase activity, transferring groups other than amino-acyl groups"/>
    <property type="evidence" value="ECO:0007669"/>
    <property type="project" value="InterPro"/>
</dbReference>
<keyword evidence="3" id="KW-0732">Signal</keyword>
<keyword evidence="6" id="KW-1185">Reference proteome</keyword>
<keyword evidence="2" id="KW-0812">Transmembrane</keyword>
<feature type="chain" id="PRO_5043395654" evidence="3">
    <location>
        <begin position="21"/>
        <end position="353"/>
    </location>
</feature>
<gene>
    <name evidence="5" type="primary">KCS17</name>
    <name evidence="5" type="ORF">QJS10_CPA06g01833</name>
</gene>
<dbReference type="GO" id="GO:0006633">
    <property type="term" value="P:fatty acid biosynthetic process"/>
    <property type="evidence" value="ECO:0007669"/>
    <property type="project" value="InterPro"/>
</dbReference>
<dbReference type="InterPro" id="IPR012392">
    <property type="entry name" value="3-ktacl-CoA_syn"/>
</dbReference>
<dbReference type="Pfam" id="PF08392">
    <property type="entry name" value="FAE1_CUT1_RppA"/>
    <property type="match status" value="1"/>
</dbReference>
<dbReference type="EMBL" id="JAUJYO010000006">
    <property type="protein sequence ID" value="KAK1314581.1"/>
    <property type="molecule type" value="Genomic_DNA"/>
</dbReference>
<dbReference type="Gene3D" id="3.40.47.10">
    <property type="match status" value="1"/>
</dbReference>
<sequence length="353" mass="39341">MNLFLFLLSALRLLLYECLGLNPLPTLFSSLLLFLFSTLYFITTRPRPRPIYLLDFACFKPSDALKCPTETYMKLSTITGAFTEENLAFQKEMLERSGLGQSTYSPEAIHRVPVALCMADARKEAETVMFGAVDEVLRKTGVKPKEIGMVIVNCSLFEPTPSLSAMIINKYKLREDVISYNLGGMGCSAGLIHIDLAKQLLQNMTLHWYLGNNRSMLVTNCLFRMGGAAILLTNRPSDRARSKYRLLRTLRTHSGSDDRSHHCVIQDEDSAGRVGVSLSKDLTKVAGEALKTNITASGPLVLPLSEQLKFAASFVARRGKPYVPDFKRAFEHFCVHRFGMTLYRFGNTEGGSG</sequence>
<keyword evidence="1" id="KW-0012">Acyltransferase</keyword>
<reference evidence="5" key="2">
    <citation type="submission" date="2023-06" db="EMBL/GenBank/DDBJ databases">
        <authorList>
            <person name="Ma L."/>
            <person name="Liu K.-W."/>
            <person name="Li Z."/>
            <person name="Hsiao Y.-Y."/>
            <person name="Qi Y."/>
            <person name="Fu T."/>
            <person name="Tang G."/>
            <person name="Zhang D."/>
            <person name="Sun W.-H."/>
            <person name="Liu D.-K."/>
            <person name="Li Y."/>
            <person name="Chen G.-Z."/>
            <person name="Liu X.-D."/>
            <person name="Liao X.-Y."/>
            <person name="Jiang Y.-T."/>
            <person name="Yu X."/>
            <person name="Hao Y."/>
            <person name="Huang J."/>
            <person name="Zhao X.-W."/>
            <person name="Ke S."/>
            <person name="Chen Y.-Y."/>
            <person name="Wu W.-L."/>
            <person name="Hsu J.-L."/>
            <person name="Lin Y.-F."/>
            <person name="Huang M.-D."/>
            <person name="Li C.-Y."/>
            <person name="Huang L."/>
            <person name="Wang Z.-W."/>
            <person name="Zhao X."/>
            <person name="Zhong W.-Y."/>
            <person name="Peng D.-H."/>
            <person name="Ahmad S."/>
            <person name="Lan S."/>
            <person name="Zhang J.-S."/>
            <person name="Tsai W.-C."/>
            <person name="Van De Peer Y."/>
            <person name="Liu Z.-J."/>
        </authorList>
    </citation>
    <scope>NUCLEOTIDE SEQUENCE</scope>
    <source>
        <strain evidence="5">CP</strain>
        <tissue evidence="5">Leaves</tissue>
    </source>
</reference>
<dbReference type="InterPro" id="IPR016039">
    <property type="entry name" value="Thiolase-like"/>
</dbReference>
<evidence type="ECO:0000256" key="1">
    <source>
        <dbReference type="ARBA" id="ARBA00023315"/>
    </source>
</evidence>
<proteinExistence type="predicted"/>
<organism evidence="5 6">
    <name type="scientific">Acorus calamus</name>
    <name type="common">Sweet flag</name>
    <dbReference type="NCBI Taxonomy" id="4465"/>
    <lineage>
        <taxon>Eukaryota</taxon>
        <taxon>Viridiplantae</taxon>
        <taxon>Streptophyta</taxon>
        <taxon>Embryophyta</taxon>
        <taxon>Tracheophyta</taxon>
        <taxon>Spermatophyta</taxon>
        <taxon>Magnoliopsida</taxon>
        <taxon>Liliopsida</taxon>
        <taxon>Acoraceae</taxon>
        <taxon>Acorus</taxon>
    </lineage>
</organism>
<feature type="transmembrane region" description="Helical" evidence="2">
    <location>
        <begin position="177"/>
        <end position="194"/>
    </location>
</feature>
<evidence type="ECO:0000313" key="5">
    <source>
        <dbReference type="EMBL" id="KAK1314581.1"/>
    </source>
</evidence>
<evidence type="ECO:0000259" key="4">
    <source>
        <dbReference type="Pfam" id="PF08392"/>
    </source>
</evidence>
<feature type="transmembrane region" description="Helical" evidence="2">
    <location>
        <begin position="25"/>
        <end position="43"/>
    </location>
</feature>
<comment type="caution">
    <text evidence="5">The sequence shown here is derived from an EMBL/GenBank/DDBJ whole genome shotgun (WGS) entry which is preliminary data.</text>
</comment>
<evidence type="ECO:0000256" key="3">
    <source>
        <dbReference type="SAM" id="SignalP"/>
    </source>
</evidence>
<name>A0AAV9ENB6_ACOCL</name>
<dbReference type="AlphaFoldDB" id="A0AAV9ENB6"/>
<keyword evidence="1" id="KW-0808">Transferase</keyword>
<dbReference type="PANTHER" id="PTHR31561">
    <property type="entry name" value="3-KETOACYL-COA SYNTHASE"/>
    <property type="match status" value="1"/>
</dbReference>
<reference evidence="5" key="1">
    <citation type="journal article" date="2023" name="Nat. Commun.">
        <title>Diploid and tetraploid genomes of Acorus and the evolution of monocots.</title>
        <authorList>
            <person name="Ma L."/>
            <person name="Liu K.W."/>
            <person name="Li Z."/>
            <person name="Hsiao Y.Y."/>
            <person name="Qi Y."/>
            <person name="Fu T."/>
            <person name="Tang G.D."/>
            <person name="Zhang D."/>
            <person name="Sun W.H."/>
            <person name="Liu D.K."/>
            <person name="Li Y."/>
            <person name="Chen G.Z."/>
            <person name="Liu X.D."/>
            <person name="Liao X.Y."/>
            <person name="Jiang Y.T."/>
            <person name="Yu X."/>
            <person name="Hao Y."/>
            <person name="Huang J."/>
            <person name="Zhao X.W."/>
            <person name="Ke S."/>
            <person name="Chen Y.Y."/>
            <person name="Wu W.L."/>
            <person name="Hsu J.L."/>
            <person name="Lin Y.F."/>
            <person name="Huang M.D."/>
            <person name="Li C.Y."/>
            <person name="Huang L."/>
            <person name="Wang Z.W."/>
            <person name="Zhao X."/>
            <person name="Zhong W.Y."/>
            <person name="Peng D.H."/>
            <person name="Ahmad S."/>
            <person name="Lan S."/>
            <person name="Zhang J.S."/>
            <person name="Tsai W.C."/>
            <person name="Van de Peer Y."/>
            <person name="Liu Z.J."/>
        </authorList>
    </citation>
    <scope>NUCLEOTIDE SEQUENCE</scope>
    <source>
        <strain evidence="5">CP</strain>
    </source>
</reference>
<evidence type="ECO:0000256" key="2">
    <source>
        <dbReference type="SAM" id="Phobius"/>
    </source>
</evidence>
<dbReference type="InterPro" id="IPR013601">
    <property type="entry name" value="FAE1_typ3_polyketide_synth"/>
</dbReference>
<dbReference type="GO" id="GO:0016020">
    <property type="term" value="C:membrane"/>
    <property type="evidence" value="ECO:0007669"/>
    <property type="project" value="InterPro"/>
</dbReference>
<evidence type="ECO:0000313" key="6">
    <source>
        <dbReference type="Proteomes" id="UP001180020"/>
    </source>
</evidence>
<protein>
    <submittedName>
        <fullName evidence="5">3-ketoacyl-CoA synthase 17</fullName>
    </submittedName>
</protein>
<dbReference type="Proteomes" id="UP001180020">
    <property type="component" value="Unassembled WGS sequence"/>
</dbReference>
<keyword evidence="2" id="KW-1133">Transmembrane helix</keyword>
<accession>A0AAV9ENB6</accession>
<keyword evidence="2" id="KW-0472">Membrane</keyword>